<organism evidence="6 7">
    <name type="scientific">Plakobranchus ocellatus</name>
    <dbReference type="NCBI Taxonomy" id="259542"/>
    <lineage>
        <taxon>Eukaryota</taxon>
        <taxon>Metazoa</taxon>
        <taxon>Spiralia</taxon>
        <taxon>Lophotrochozoa</taxon>
        <taxon>Mollusca</taxon>
        <taxon>Gastropoda</taxon>
        <taxon>Heterobranchia</taxon>
        <taxon>Euthyneura</taxon>
        <taxon>Panpulmonata</taxon>
        <taxon>Sacoglossa</taxon>
        <taxon>Placobranchoidea</taxon>
        <taxon>Plakobranchidae</taxon>
        <taxon>Plakobranchus</taxon>
    </lineage>
</organism>
<accession>A0AAV4ASJ7</accession>
<dbReference type="CDD" id="cd00054">
    <property type="entry name" value="EGF_CA"/>
    <property type="match status" value="1"/>
</dbReference>
<feature type="domain" description="EGF-like" evidence="5">
    <location>
        <begin position="509"/>
        <end position="549"/>
    </location>
</feature>
<proteinExistence type="predicted"/>
<dbReference type="GO" id="GO:0005576">
    <property type="term" value="C:extracellular region"/>
    <property type="evidence" value="ECO:0007669"/>
    <property type="project" value="InterPro"/>
</dbReference>
<evidence type="ECO:0000256" key="3">
    <source>
        <dbReference type="ARBA" id="ARBA00022737"/>
    </source>
</evidence>
<dbReference type="GO" id="GO:0030414">
    <property type="term" value="F:peptidase inhibitor activity"/>
    <property type="evidence" value="ECO:0007669"/>
    <property type="project" value="InterPro"/>
</dbReference>
<dbReference type="PROSITE" id="PS01186">
    <property type="entry name" value="EGF_2"/>
    <property type="match status" value="2"/>
</dbReference>
<dbReference type="PANTHER" id="PTHR12916">
    <property type="entry name" value="CYTOCHROME C OXIDASE POLYPEPTIDE VIC-2"/>
    <property type="match status" value="1"/>
</dbReference>
<keyword evidence="1 4" id="KW-0245">EGF-like domain</keyword>
<evidence type="ECO:0000313" key="7">
    <source>
        <dbReference type="Proteomes" id="UP000735302"/>
    </source>
</evidence>
<evidence type="ECO:0000256" key="1">
    <source>
        <dbReference type="ARBA" id="ARBA00022536"/>
    </source>
</evidence>
<dbReference type="InterPro" id="IPR008197">
    <property type="entry name" value="WAP_dom"/>
</dbReference>
<dbReference type="EMBL" id="BLXT01004106">
    <property type="protein sequence ID" value="GFO09541.1"/>
    <property type="molecule type" value="Genomic_DNA"/>
</dbReference>
<dbReference type="SUPFAM" id="SSF57196">
    <property type="entry name" value="EGF/Laminin"/>
    <property type="match status" value="2"/>
</dbReference>
<feature type="disulfide bond" evidence="4">
    <location>
        <begin position="539"/>
        <end position="548"/>
    </location>
</feature>
<evidence type="ECO:0000313" key="6">
    <source>
        <dbReference type="EMBL" id="GFO09541.1"/>
    </source>
</evidence>
<dbReference type="SMART" id="SM00217">
    <property type="entry name" value="WAP"/>
    <property type="match status" value="1"/>
</dbReference>
<dbReference type="PANTHER" id="PTHR12916:SF4">
    <property type="entry name" value="UNINFLATABLE, ISOFORM C"/>
    <property type="match status" value="1"/>
</dbReference>
<protein>
    <submittedName>
        <fullName evidence="6">Neurogenic locus notch protein 1</fullName>
    </submittedName>
</protein>
<feature type="disulfide bond" evidence="4">
    <location>
        <begin position="807"/>
        <end position="816"/>
    </location>
</feature>
<dbReference type="Proteomes" id="UP000735302">
    <property type="component" value="Unassembled WGS sequence"/>
</dbReference>
<evidence type="ECO:0000259" key="5">
    <source>
        <dbReference type="PROSITE" id="PS50026"/>
    </source>
</evidence>
<feature type="non-terminal residue" evidence="6">
    <location>
        <position position="1159"/>
    </location>
</feature>
<dbReference type="PROSITE" id="PS50026">
    <property type="entry name" value="EGF_3"/>
    <property type="match status" value="4"/>
</dbReference>
<keyword evidence="4" id="KW-1015">Disulfide bond</keyword>
<feature type="domain" description="EGF-like" evidence="5">
    <location>
        <begin position="694"/>
        <end position="731"/>
    </location>
</feature>
<comment type="caution">
    <text evidence="6">The sequence shown here is derived from an EMBL/GenBank/DDBJ whole genome shotgun (WGS) entry which is preliminary data.</text>
</comment>
<dbReference type="PROSITE" id="PS00022">
    <property type="entry name" value="EGF_1"/>
    <property type="match status" value="4"/>
</dbReference>
<keyword evidence="7" id="KW-1185">Reference proteome</keyword>
<dbReference type="SMART" id="SM00181">
    <property type="entry name" value="EGF"/>
    <property type="match status" value="6"/>
</dbReference>
<dbReference type="AlphaFoldDB" id="A0AAV4ASJ7"/>
<feature type="domain" description="EGF-like" evidence="5">
    <location>
        <begin position="780"/>
        <end position="817"/>
    </location>
</feature>
<feature type="domain" description="EGF-like" evidence="5">
    <location>
        <begin position="917"/>
        <end position="956"/>
    </location>
</feature>
<name>A0AAV4ASJ7_9GAST</name>
<evidence type="ECO:0000256" key="2">
    <source>
        <dbReference type="ARBA" id="ARBA00022729"/>
    </source>
</evidence>
<sequence length="1159" mass="128835">MLCQCDKGRGGIFCDEVTTADETMTTCEKERRLMLYVHEQVKGQKPRSPQFATFISDCNDNNQSELSLSNLSKQTQARTLGSFIVQIQSDETMTTCEKERRLMLYVHEQVKGQKPRSPRFATFISVILDRMKTPYYPVPFCWPEDPGSPLSREYHSMCYYDSGTGAQVFCQCVHTDKTPNNLIHYAEGDCREQTGQSHTSIDTFYVYASTNDTSSIESGVREQVARLIRPLFGRVDYVRVDSVIDGCVVVAVAWTVQTKVDWPLVDKLMESGIDVKGENFEVSSEMCKAEVDLDACPLFMVSEISADVPCPSICSMDSDCDEDSKCCRGSCGDKTCTEVGFLDKISVDITVDMAWDPQLSSTSSITYIVTKSAIESGLNQEFMRRAVPGFKSSKVLAFYEVEKEMEPVERKRRQVEAHLGITIEMKFTEELPVESLLQIQSDLLENGLQVMTNTYFLREVKFAGMGQGSTDEDSRCGFYVCSTRSLCGEKVGGIKYCACPKGWSGPSCDMMDCMSKGKSLCENGGSCVSYESGVNQCVCQVGYFGALCQERLCDHLNEDACGAGKCLGNLTSLDFCKCPVDTGGLFCELQTADPRMTMCQKVKRFMDFFVPVWQGLEKDDKIKSVDKFADILSHGGQLAVPKCWSDDSAQGGDYHSRCLYDMNTKKIDRCICTDNMGQPNYWEYDYESGQCRVYSQDCEGVICHNGGSCVGMPGGRSYCNCPDGFYGLGCENGAEDKCPEGRKPLMTDEGELQCRMFPCPFGFMCNGHPADKWTACCFDEEFLCKENLCQAGGTCHGDILSGDLCECPPDRGGLLCEKSMPDEDLTHCQKHQRFLDMIISILKGGTSPVVNLTVENLRRILIHNEMEWIPENSCDDQGMYKTMTQAVNVLNPAGKTKELCIGLSGIPDPTCGSATCEMLSTNGMPELCMNGGRCLGDVRNMLCDCTGTGYHGFLCQIPGVAPKNETACTLGRDIANYALEVLFDPEQPDEVKDQLNKIISFHGSEDAGIFVPTCDAMGRFEYSGCEHPRALGKMVTCYCATMNGEMFGEEIRLMQPPDNCDGMKPDDGDKDECPEEWGKECIKPAWWCSKMFQCKKHERCSQVASLSGEKFECVPKETVLPCDFRPCKDNPYAMCSICGLHGVCYNMMMGQKNYNMDKP</sequence>
<gene>
    <name evidence="6" type="ORF">PoB_003604600</name>
</gene>
<dbReference type="Pfam" id="PF00095">
    <property type="entry name" value="WAP"/>
    <property type="match status" value="1"/>
</dbReference>
<dbReference type="InterPro" id="IPR000742">
    <property type="entry name" value="EGF"/>
</dbReference>
<evidence type="ECO:0000256" key="4">
    <source>
        <dbReference type="PROSITE-ProRule" id="PRU00076"/>
    </source>
</evidence>
<keyword evidence="3" id="KW-0677">Repeat</keyword>
<feature type="disulfide bond" evidence="4">
    <location>
        <begin position="721"/>
        <end position="730"/>
    </location>
</feature>
<dbReference type="Gene3D" id="2.10.25.10">
    <property type="entry name" value="Laminin"/>
    <property type="match status" value="2"/>
</dbReference>
<reference evidence="6 7" key="1">
    <citation type="journal article" date="2021" name="Elife">
        <title>Chloroplast acquisition without the gene transfer in kleptoplastic sea slugs, Plakobranchus ocellatus.</title>
        <authorList>
            <person name="Maeda T."/>
            <person name="Takahashi S."/>
            <person name="Yoshida T."/>
            <person name="Shimamura S."/>
            <person name="Takaki Y."/>
            <person name="Nagai Y."/>
            <person name="Toyoda A."/>
            <person name="Suzuki Y."/>
            <person name="Arimoto A."/>
            <person name="Ishii H."/>
            <person name="Satoh N."/>
            <person name="Nishiyama T."/>
            <person name="Hasebe M."/>
            <person name="Maruyama T."/>
            <person name="Minagawa J."/>
            <person name="Obokata J."/>
            <person name="Shigenobu S."/>
        </authorList>
    </citation>
    <scope>NUCLEOTIDE SEQUENCE [LARGE SCALE GENOMIC DNA]</scope>
</reference>
<comment type="caution">
    <text evidence="4">Lacks conserved residue(s) required for the propagation of feature annotation.</text>
</comment>
<keyword evidence="2" id="KW-0732">Signal</keyword>